<dbReference type="Gramene" id="Pp3c18_6190V3.3">
    <property type="protein sequence ID" value="Pp3c18_6190V3.3"/>
    <property type="gene ID" value="Pp3c18_6190"/>
</dbReference>
<dbReference type="OMA" id="VYRESGW"/>
<dbReference type="InterPro" id="IPR002067">
    <property type="entry name" value="MCP"/>
</dbReference>
<dbReference type="GO" id="GO:0022857">
    <property type="term" value="F:transmembrane transporter activity"/>
    <property type="evidence" value="ECO:0000318"/>
    <property type="project" value="GO_Central"/>
</dbReference>
<evidence type="ECO:0000256" key="4">
    <source>
        <dbReference type="ARBA" id="ARBA00022692"/>
    </source>
</evidence>
<evidence type="ECO:0000256" key="10">
    <source>
        <dbReference type="RuleBase" id="RU000488"/>
    </source>
</evidence>
<evidence type="ECO:0000256" key="1">
    <source>
        <dbReference type="ARBA" id="ARBA00004225"/>
    </source>
</evidence>
<dbReference type="EnsemblPlants" id="Pp3c18_6190V3.7">
    <property type="protein sequence ID" value="Pp3c18_6190V3.7"/>
    <property type="gene ID" value="Pp3c18_6190"/>
</dbReference>
<keyword evidence="6" id="KW-1133">Transmembrane helix</keyword>
<evidence type="ECO:0008006" key="14">
    <source>
        <dbReference type="Google" id="ProtNLM"/>
    </source>
</evidence>
<organism evidence="11">
    <name type="scientific">Physcomitrium patens</name>
    <name type="common">Spreading-leaved earth moss</name>
    <name type="synonym">Physcomitrella patens</name>
    <dbReference type="NCBI Taxonomy" id="3218"/>
    <lineage>
        <taxon>Eukaryota</taxon>
        <taxon>Viridiplantae</taxon>
        <taxon>Streptophyta</taxon>
        <taxon>Embryophyta</taxon>
        <taxon>Bryophyta</taxon>
        <taxon>Bryophytina</taxon>
        <taxon>Bryopsida</taxon>
        <taxon>Funariidae</taxon>
        <taxon>Funariales</taxon>
        <taxon>Funariaceae</taxon>
        <taxon>Physcomitrium</taxon>
    </lineage>
</organism>
<keyword evidence="13" id="KW-1185">Reference proteome</keyword>
<comment type="subcellular location">
    <subcellularLocation>
        <location evidence="1">Mitochondrion membrane</location>
        <topology evidence="1">Multi-pass membrane protein</topology>
    </subcellularLocation>
</comment>
<dbReference type="RefSeq" id="XP_024403287.1">
    <property type="nucleotide sequence ID" value="XM_024547519.2"/>
</dbReference>
<dbReference type="RefSeq" id="XP_024403283.1">
    <property type="nucleotide sequence ID" value="XM_024547515.2"/>
</dbReference>
<evidence type="ECO:0000256" key="2">
    <source>
        <dbReference type="ARBA" id="ARBA00006375"/>
    </source>
</evidence>
<dbReference type="Proteomes" id="UP000006727">
    <property type="component" value="Chromosome 18"/>
</dbReference>
<evidence type="ECO:0000256" key="5">
    <source>
        <dbReference type="ARBA" id="ARBA00022737"/>
    </source>
</evidence>
<evidence type="ECO:0000313" key="13">
    <source>
        <dbReference type="Proteomes" id="UP000006727"/>
    </source>
</evidence>
<dbReference type="EnsemblPlants" id="Pp3c18_6190V3.6">
    <property type="protein sequence ID" value="Pp3c18_6190V3.6"/>
    <property type="gene ID" value="Pp3c18_6190"/>
</dbReference>
<dbReference type="EnsemblPlants" id="Pp3c18_6190V3.5">
    <property type="protein sequence ID" value="Pp3c18_6190V3.5"/>
    <property type="gene ID" value="Pp3c18_6190"/>
</dbReference>
<keyword evidence="4 9" id="KW-0812">Transmembrane</keyword>
<gene>
    <name evidence="12" type="primary">LOC112295659</name>
    <name evidence="11" type="ORF">PHYPA_022788</name>
</gene>
<dbReference type="Pfam" id="PF00153">
    <property type="entry name" value="Mito_carr"/>
    <property type="match status" value="3"/>
</dbReference>
<dbReference type="SUPFAM" id="SSF103506">
    <property type="entry name" value="Mitochondrial carrier"/>
    <property type="match status" value="1"/>
</dbReference>
<feature type="repeat" description="Solcar" evidence="9">
    <location>
        <begin position="127"/>
        <end position="221"/>
    </location>
</feature>
<dbReference type="Gramene" id="Pp3c18_6190V3.1">
    <property type="protein sequence ID" value="Pp3c18_6190V3.1"/>
    <property type="gene ID" value="Pp3c18_6190"/>
</dbReference>
<dbReference type="GO" id="GO:0031966">
    <property type="term" value="C:mitochondrial membrane"/>
    <property type="evidence" value="ECO:0007669"/>
    <property type="project" value="UniProtKB-SubCell"/>
</dbReference>
<reference evidence="11 13" key="2">
    <citation type="journal article" date="2018" name="Plant J.">
        <title>The Physcomitrella patens chromosome-scale assembly reveals moss genome structure and evolution.</title>
        <authorList>
            <person name="Lang D."/>
            <person name="Ullrich K.K."/>
            <person name="Murat F."/>
            <person name="Fuchs J."/>
            <person name="Jenkins J."/>
            <person name="Haas F.B."/>
            <person name="Piednoel M."/>
            <person name="Gundlach H."/>
            <person name="Van Bel M."/>
            <person name="Meyberg R."/>
            <person name="Vives C."/>
            <person name="Morata J."/>
            <person name="Symeonidi A."/>
            <person name="Hiss M."/>
            <person name="Muchero W."/>
            <person name="Kamisugi Y."/>
            <person name="Saleh O."/>
            <person name="Blanc G."/>
            <person name="Decker E.L."/>
            <person name="van Gessel N."/>
            <person name="Grimwood J."/>
            <person name="Hayes R.D."/>
            <person name="Graham S.W."/>
            <person name="Gunter L.E."/>
            <person name="McDaniel S.F."/>
            <person name="Hoernstein S.N.W."/>
            <person name="Larsson A."/>
            <person name="Li F.W."/>
            <person name="Perroud P.F."/>
            <person name="Phillips J."/>
            <person name="Ranjan P."/>
            <person name="Rokshar D.S."/>
            <person name="Rothfels C.J."/>
            <person name="Schneider L."/>
            <person name="Shu S."/>
            <person name="Stevenson D.W."/>
            <person name="Thummler F."/>
            <person name="Tillich M."/>
            <person name="Villarreal Aguilar J.C."/>
            <person name="Widiez T."/>
            <person name="Wong G.K."/>
            <person name="Wymore A."/>
            <person name="Zhang Y."/>
            <person name="Zimmer A.D."/>
            <person name="Quatrano R.S."/>
            <person name="Mayer K.F.X."/>
            <person name="Goodstein D."/>
            <person name="Casacuberta J.M."/>
            <person name="Vandepoele K."/>
            <person name="Reski R."/>
            <person name="Cuming A.C."/>
            <person name="Tuskan G.A."/>
            <person name="Maumus F."/>
            <person name="Salse J."/>
            <person name="Schmutz J."/>
            <person name="Rensing S.A."/>
        </authorList>
    </citation>
    <scope>NUCLEOTIDE SEQUENCE [LARGE SCALE GENOMIC DNA]</scope>
    <source>
        <strain evidence="12 13">cv. Gransden 2004</strain>
    </source>
</reference>
<dbReference type="Gene3D" id="1.50.40.10">
    <property type="entry name" value="Mitochondrial carrier domain"/>
    <property type="match status" value="2"/>
</dbReference>
<evidence type="ECO:0000256" key="9">
    <source>
        <dbReference type="PROSITE-ProRule" id="PRU00282"/>
    </source>
</evidence>
<evidence type="ECO:0000256" key="8">
    <source>
        <dbReference type="ARBA" id="ARBA00023136"/>
    </source>
</evidence>
<dbReference type="Gramene" id="Pp3c18_6190V3.7">
    <property type="protein sequence ID" value="Pp3c18_6190V3.7"/>
    <property type="gene ID" value="Pp3c18_6190"/>
</dbReference>
<dbReference type="PANTHER" id="PTHR45624:SF10">
    <property type="entry name" value="SLC (SOLUTE CARRIER) HOMOLOG"/>
    <property type="match status" value="1"/>
</dbReference>
<dbReference type="Gramene" id="Pp3c18_6190V3.2">
    <property type="protein sequence ID" value="Pp3c18_6190V3.2"/>
    <property type="gene ID" value="Pp3c18_6190"/>
</dbReference>
<keyword evidence="3 10" id="KW-0813">Transport</keyword>
<dbReference type="STRING" id="3218.A0A2K1J046"/>
<dbReference type="AlphaFoldDB" id="A0A2K1J046"/>
<dbReference type="EMBL" id="ABEU02000018">
    <property type="protein sequence ID" value="PNR34890.1"/>
    <property type="molecule type" value="Genomic_DNA"/>
</dbReference>
<dbReference type="Gramene" id="Pp3c18_6190V3.5">
    <property type="protein sequence ID" value="Pp3c18_6190V3.5"/>
    <property type="gene ID" value="Pp3c18_6190"/>
</dbReference>
<dbReference type="RefSeq" id="XP_073396857.1">
    <property type="nucleotide sequence ID" value="XM_073540756.1"/>
</dbReference>
<dbReference type="OrthoDB" id="193856at2759"/>
<evidence type="ECO:0000313" key="12">
    <source>
        <dbReference type="EnsemblPlants" id="Pp3c18_6190V3.1"/>
    </source>
</evidence>
<dbReference type="InterPro" id="IPR050567">
    <property type="entry name" value="Mitochondrial_Carrier"/>
</dbReference>
<sequence>MSATEELYPLPDRSQVLIPMEFWPEFLANTTGTEFLAGGMGGMAGVIAGHPLDTVRIRLQQPRLMGSMTPTTATGLIKHIVSTEGAMALFKGMATPLATIAFQNAVAFQAYALFSRALSDRTSQEALSYRNVAIAGIAAGTIQTGILTPVDLIKIRLQIATDRRAQRKTLQSPQAGPLGLVRNIMRREGIKGLYRGWTATVIRDAPSHAVYFGTYEYMRELLHPGCRTNGEESLSTMLVSGGLAGSLSWLCCYPLDVVKSRLQAQCAGGAPPQYKGIIDCIRTSASQEGNGVFWRGLGPSLARAFLVNGAIFSAYELSLRYLTPRSPKDDLGFQPMS</sequence>
<keyword evidence="8 9" id="KW-0472">Membrane</keyword>
<reference evidence="12" key="3">
    <citation type="submission" date="2020-12" db="UniProtKB">
        <authorList>
            <consortium name="EnsemblPlants"/>
        </authorList>
    </citation>
    <scope>IDENTIFICATION</scope>
</reference>
<reference evidence="11 13" key="1">
    <citation type="journal article" date="2008" name="Science">
        <title>The Physcomitrella genome reveals evolutionary insights into the conquest of land by plants.</title>
        <authorList>
            <person name="Rensing S."/>
            <person name="Lang D."/>
            <person name="Zimmer A."/>
            <person name="Terry A."/>
            <person name="Salamov A."/>
            <person name="Shapiro H."/>
            <person name="Nishiyama T."/>
            <person name="Perroud P.-F."/>
            <person name="Lindquist E."/>
            <person name="Kamisugi Y."/>
            <person name="Tanahashi T."/>
            <person name="Sakakibara K."/>
            <person name="Fujita T."/>
            <person name="Oishi K."/>
            <person name="Shin-I T."/>
            <person name="Kuroki Y."/>
            <person name="Toyoda A."/>
            <person name="Suzuki Y."/>
            <person name="Hashimoto A."/>
            <person name="Yamaguchi K."/>
            <person name="Sugano A."/>
            <person name="Kohara Y."/>
            <person name="Fujiyama A."/>
            <person name="Anterola A."/>
            <person name="Aoki S."/>
            <person name="Ashton N."/>
            <person name="Barbazuk W.B."/>
            <person name="Barker E."/>
            <person name="Bennetzen J."/>
            <person name="Bezanilla M."/>
            <person name="Blankenship R."/>
            <person name="Cho S.H."/>
            <person name="Dutcher S."/>
            <person name="Estelle M."/>
            <person name="Fawcett J.A."/>
            <person name="Gundlach H."/>
            <person name="Hanada K."/>
            <person name="Heyl A."/>
            <person name="Hicks K.A."/>
            <person name="Hugh J."/>
            <person name="Lohr M."/>
            <person name="Mayer K."/>
            <person name="Melkozernov A."/>
            <person name="Murata T."/>
            <person name="Nelson D."/>
            <person name="Pils B."/>
            <person name="Prigge M."/>
            <person name="Reiss B."/>
            <person name="Renner T."/>
            <person name="Rombauts S."/>
            <person name="Rushton P."/>
            <person name="Sanderfoot A."/>
            <person name="Schween G."/>
            <person name="Shiu S.-H."/>
            <person name="Stueber K."/>
            <person name="Theodoulou F.L."/>
            <person name="Tu H."/>
            <person name="Van de Peer Y."/>
            <person name="Verrier P.J."/>
            <person name="Waters E."/>
            <person name="Wood A."/>
            <person name="Yang L."/>
            <person name="Cove D."/>
            <person name="Cuming A."/>
            <person name="Hasebe M."/>
            <person name="Lucas S."/>
            <person name="Mishler D.B."/>
            <person name="Reski R."/>
            <person name="Grigoriev I."/>
            <person name="Quatrano R.S."/>
            <person name="Boore J.L."/>
        </authorList>
    </citation>
    <scope>NUCLEOTIDE SEQUENCE [LARGE SCALE GENOMIC DNA]</scope>
    <source>
        <strain evidence="12 13">cv. Gransden 2004</strain>
    </source>
</reference>
<evidence type="ECO:0000256" key="3">
    <source>
        <dbReference type="ARBA" id="ARBA00022448"/>
    </source>
</evidence>
<dbReference type="PRINTS" id="PR00926">
    <property type="entry name" value="MITOCARRIER"/>
</dbReference>
<evidence type="ECO:0000256" key="6">
    <source>
        <dbReference type="ARBA" id="ARBA00022989"/>
    </source>
</evidence>
<keyword evidence="7" id="KW-0496">Mitochondrion</keyword>
<dbReference type="GeneID" id="112295659"/>
<dbReference type="PROSITE" id="PS50920">
    <property type="entry name" value="SOLCAR"/>
    <property type="match status" value="3"/>
</dbReference>
<dbReference type="RefSeq" id="XP_024403284.1">
    <property type="nucleotide sequence ID" value="XM_024547516.2"/>
</dbReference>
<dbReference type="Gramene" id="Pp3c18_6190V3.4">
    <property type="protein sequence ID" value="Pp3c18_6190V3.4"/>
    <property type="gene ID" value="Pp3c18_6190"/>
</dbReference>
<protein>
    <recommendedName>
        <fullName evidence="14">Mitochondrial carrier protein</fullName>
    </recommendedName>
</protein>
<proteinExistence type="inferred from homology"/>
<name>A0A2K1J046_PHYPA</name>
<comment type="similarity">
    <text evidence="2 10">Belongs to the mitochondrial carrier (TC 2.A.29) family.</text>
</comment>
<feature type="repeat" description="Solcar" evidence="9">
    <location>
        <begin position="29"/>
        <end position="117"/>
    </location>
</feature>
<dbReference type="RefSeq" id="XP_024403282.1">
    <property type="nucleotide sequence ID" value="XM_024547514.2"/>
</dbReference>
<dbReference type="PANTHER" id="PTHR45624">
    <property type="entry name" value="MITOCHONDRIAL BASIC AMINO ACIDS TRANSPORTER-RELATED"/>
    <property type="match status" value="1"/>
</dbReference>
<dbReference type="PaxDb" id="3218-PP1S185_46V6.1"/>
<feature type="repeat" description="Solcar" evidence="9">
    <location>
        <begin position="232"/>
        <end position="321"/>
    </location>
</feature>
<dbReference type="EnsemblPlants" id="Pp3c18_6190V3.1">
    <property type="protein sequence ID" value="Pp3c18_6190V3.1"/>
    <property type="gene ID" value="Pp3c18_6190"/>
</dbReference>
<dbReference type="RefSeq" id="XP_073396858.1">
    <property type="nucleotide sequence ID" value="XM_073540757.1"/>
</dbReference>
<dbReference type="Gramene" id="Pp3c18_6190V3.6">
    <property type="protein sequence ID" value="Pp3c18_6190V3.6"/>
    <property type="gene ID" value="Pp3c18_6190"/>
</dbReference>
<dbReference type="EnsemblPlants" id="Pp3c18_6190V3.4">
    <property type="protein sequence ID" value="Pp3c18_6190V3.4"/>
    <property type="gene ID" value="Pp3c18_6190"/>
</dbReference>
<accession>A0A2K1J046</accession>
<dbReference type="RefSeq" id="XP_024403286.1">
    <property type="nucleotide sequence ID" value="XM_024547518.2"/>
</dbReference>
<evidence type="ECO:0000256" key="7">
    <source>
        <dbReference type="ARBA" id="ARBA00023128"/>
    </source>
</evidence>
<dbReference type="InterPro" id="IPR018108">
    <property type="entry name" value="MCP_transmembrane"/>
</dbReference>
<keyword evidence="5" id="KW-0677">Repeat</keyword>
<evidence type="ECO:0000313" key="11">
    <source>
        <dbReference type="EMBL" id="PNR34890.1"/>
    </source>
</evidence>
<dbReference type="EnsemblPlants" id="Pp3c18_6190V3.3">
    <property type="protein sequence ID" value="Pp3c18_6190V3.3"/>
    <property type="gene ID" value="Pp3c18_6190"/>
</dbReference>
<dbReference type="InterPro" id="IPR023395">
    <property type="entry name" value="MCP_dom_sf"/>
</dbReference>
<dbReference type="EnsemblPlants" id="Pp3c18_6190V3.2">
    <property type="protein sequence ID" value="Pp3c18_6190V3.2"/>
    <property type="gene ID" value="Pp3c18_6190"/>
</dbReference>